<proteinExistence type="predicted"/>
<evidence type="ECO:0000313" key="3">
    <source>
        <dbReference type="Proteomes" id="UP001219567"/>
    </source>
</evidence>
<evidence type="ECO:0000313" key="2">
    <source>
        <dbReference type="EMBL" id="WFC99980.1"/>
    </source>
</evidence>
<dbReference type="PANTHER" id="PTHR13366:SF0">
    <property type="entry name" value="HEAT REPEAT-CONTAINING PROTEIN 6"/>
    <property type="match status" value="1"/>
</dbReference>
<dbReference type="Proteomes" id="UP001219567">
    <property type="component" value="Chromosome 3"/>
</dbReference>
<feature type="region of interest" description="Disordered" evidence="1">
    <location>
        <begin position="593"/>
        <end position="622"/>
    </location>
</feature>
<dbReference type="PANTHER" id="PTHR13366">
    <property type="entry name" value="MALARIA ANTIGEN-RELATED"/>
    <property type="match status" value="1"/>
</dbReference>
<evidence type="ECO:0000256" key="1">
    <source>
        <dbReference type="SAM" id="MobiDB-lite"/>
    </source>
</evidence>
<dbReference type="EMBL" id="CP119945">
    <property type="protein sequence ID" value="WFC99980.1"/>
    <property type="molecule type" value="Genomic_DNA"/>
</dbReference>
<feature type="compositionally biased region" description="Polar residues" evidence="1">
    <location>
        <begin position="602"/>
        <end position="622"/>
    </location>
</feature>
<sequence length="767" mass="85727">MTRCGTSVRDEHQNDLRYGQKQRYRNSESNLEELRQSITDLAKRPAVPKDILQAILKLVNSFTTLASDDEYCTALQSAAKMLDASSDSYLDRIVTQYGLLVLQTLLENNGEHLRPDVIRPAIRLIEHGLLMEKGTENVLQSLYCLESLSHRNTKDLVAFWPQLFAPGVPLLLNHLGRITSRETARTISVILQSGQKFWAMARESPHPAAFRSYSEQLASMLNEIRMQCQSLLYRADLDMIPLLSLVHTLFVTTDRVPLHKSHTEVFWQSIIHCAERSKTPSEIIAVYDVLTLTEPGEKKLWSVAEQARDQLMSLLDEEHPLPSSLHAHVWHILASMYERKFMKAPDCLALYISRDLRSEYVEVRQSATEMLSCVVAREGLGFRVGDTRHEFRDLVIQAAENCSEMVRIALCGLWAKASGNLHVNDSVESCALQRLLNDRQPKVRSSAIRSIGICMERVCADGDLKEIAAVDKYYGIEMMIPILFVQGGNGLLGDPNLNTRVCTAWTLANWTVLLSFSPPTVSDGRRIISLLLPLPRAEQVAVHLIRALGNLLALGVQKRWFGLESATFAGEHTRADLPIPAVSDPRLKSNITADNSTERVCNEPSKGSTQDSQPPAGPSNSASSHLYTEGIMALNSLILHGRFAKIRWNAISSLVKSQRDALQSNLCNSALFWQGSIIALCKALQDRILKIQRMAAEALVELIERQPTKIPGSVRMILMENTRRAQSMLEERVHTASFGDAQMHGQPCGQALENLSSWLQTVGSDNQ</sequence>
<reference evidence="2 3" key="1">
    <citation type="submission" date="2023-03" db="EMBL/GenBank/DDBJ databases">
        <title>Mating type loci evolution in Malassezia.</title>
        <authorList>
            <person name="Coelho M.A."/>
        </authorList>
    </citation>
    <scope>NUCLEOTIDE SEQUENCE [LARGE SCALE GENOMIC DNA]</scope>
    <source>
        <strain evidence="2 3">CBS 9725</strain>
    </source>
</reference>
<accession>A0AAJ5YV45</accession>
<dbReference type="InterPro" id="IPR011989">
    <property type="entry name" value="ARM-like"/>
</dbReference>
<protein>
    <submittedName>
        <fullName evidence="2">Uncharacterized protein</fullName>
    </submittedName>
</protein>
<dbReference type="InterPro" id="IPR016024">
    <property type="entry name" value="ARM-type_fold"/>
</dbReference>
<dbReference type="AlphaFoldDB" id="A0AAJ5YV45"/>
<dbReference type="Gene3D" id="1.25.10.10">
    <property type="entry name" value="Leucine-rich Repeat Variant"/>
    <property type="match status" value="1"/>
</dbReference>
<gene>
    <name evidence="2" type="ORF">MYAM1_002727</name>
</gene>
<organism evidence="2 3">
    <name type="scientific">Malassezia yamatoensis</name>
    <dbReference type="NCBI Taxonomy" id="253288"/>
    <lineage>
        <taxon>Eukaryota</taxon>
        <taxon>Fungi</taxon>
        <taxon>Dikarya</taxon>
        <taxon>Basidiomycota</taxon>
        <taxon>Ustilaginomycotina</taxon>
        <taxon>Malasseziomycetes</taxon>
        <taxon>Malasseziales</taxon>
        <taxon>Malasseziaceae</taxon>
        <taxon>Malassezia</taxon>
    </lineage>
</organism>
<name>A0AAJ5YV45_9BASI</name>
<keyword evidence="3" id="KW-1185">Reference proteome</keyword>
<dbReference type="InterPro" id="IPR052107">
    <property type="entry name" value="HEAT6"/>
</dbReference>
<dbReference type="SUPFAM" id="SSF48371">
    <property type="entry name" value="ARM repeat"/>
    <property type="match status" value="1"/>
</dbReference>